<gene>
    <name evidence="2" type="ORF">CT0861_07977</name>
</gene>
<organism evidence="2 3">
    <name type="scientific">Colletotrichum tofieldiae</name>
    <dbReference type="NCBI Taxonomy" id="708197"/>
    <lineage>
        <taxon>Eukaryota</taxon>
        <taxon>Fungi</taxon>
        <taxon>Dikarya</taxon>
        <taxon>Ascomycota</taxon>
        <taxon>Pezizomycotina</taxon>
        <taxon>Sordariomycetes</taxon>
        <taxon>Hypocreomycetidae</taxon>
        <taxon>Glomerellales</taxon>
        <taxon>Glomerellaceae</taxon>
        <taxon>Colletotrichum</taxon>
        <taxon>Colletotrichum spaethianum species complex</taxon>
    </lineage>
</organism>
<reference evidence="2 3" key="1">
    <citation type="submission" date="2015-06" db="EMBL/GenBank/DDBJ databases">
        <title>Survival trade-offs in plant roots during colonization by closely related pathogenic and mutualistic fungi.</title>
        <authorList>
            <person name="Hacquard S."/>
            <person name="Kracher B."/>
            <person name="Hiruma K."/>
            <person name="Weinman A."/>
            <person name="Muench P."/>
            <person name="Garrido Oter R."/>
            <person name="Ver Loren van Themaat E."/>
            <person name="Dallerey J.-F."/>
            <person name="Damm U."/>
            <person name="Henrissat B."/>
            <person name="Lespinet O."/>
            <person name="Thon M."/>
            <person name="Kemen E."/>
            <person name="McHardy A.C."/>
            <person name="Schulze-Lefert P."/>
            <person name="O'Connell R.J."/>
        </authorList>
    </citation>
    <scope>NUCLEOTIDE SEQUENCE [LARGE SCALE GENOMIC DNA]</scope>
    <source>
        <strain evidence="2 3">0861</strain>
    </source>
</reference>
<dbReference type="Proteomes" id="UP000076552">
    <property type="component" value="Unassembled WGS sequence"/>
</dbReference>
<keyword evidence="3" id="KW-1185">Reference proteome</keyword>
<comment type="caution">
    <text evidence="2">The sequence shown here is derived from an EMBL/GenBank/DDBJ whole genome shotgun (WGS) entry which is preliminary data.</text>
</comment>
<dbReference type="EMBL" id="LFIV01000030">
    <property type="protein sequence ID" value="KZL74671.1"/>
    <property type="molecule type" value="Genomic_DNA"/>
</dbReference>
<evidence type="ECO:0000313" key="2">
    <source>
        <dbReference type="EMBL" id="KZL74671.1"/>
    </source>
</evidence>
<feature type="region of interest" description="Disordered" evidence="1">
    <location>
        <begin position="324"/>
        <end position="374"/>
    </location>
</feature>
<feature type="compositionally biased region" description="Basic and acidic residues" evidence="1">
    <location>
        <begin position="357"/>
        <end position="374"/>
    </location>
</feature>
<dbReference type="STRING" id="708197.A0A166VKB2"/>
<protein>
    <submittedName>
        <fullName evidence="2">Uncharacterized protein</fullName>
    </submittedName>
</protein>
<feature type="compositionally biased region" description="Polar residues" evidence="1">
    <location>
        <begin position="601"/>
        <end position="618"/>
    </location>
</feature>
<feature type="non-terminal residue" evidence="2">
    <location>
        <position position="673"/>
    </location>
</feature>
<feature type="compositionally biased region" description="Polar residues" evidence="1">
    <location>
        <begin position="577"/>
        <end position="586"/>
    </location>
</feature>
<feature type="compositionally biased region" description="Acidic residues" evidence="1">
    <location>
        <begin position="333"/>
        <end position="342"/>
    </location>
</feature>
<feature type="compositionally biased region" description="Basic and acidic residues" evidence="1">
    <location>
        <begin position="566"/>
        <end position="575"/>
    </location>
</feature>
<dbReference type="AlphaFoldDB" id="A0A166VKB2"/>
<evidence type="ECO:0000313" key="3">
    <source>
        <dbReference type="Proteomes" id="UP000076552"/>
    </source>
</evidence>
<feature type="compositionally biased region" description="Basic and acidic residues" evidence="1">
    <location>
        <begin position="650"/>
        <end position="673"/>
    </location>
</feature>
<proteinExistence type="predicted"/>
<accession>A0A166VKB2</accession>
<sequence length="673" mass="74315">MASLTEVELSGGYPSFEMEISERDHCTDIEKGSISPAKTHLTPPGLATALQVVLSASSADTNLLKTSKSRPPRSEDKHTVSTRSSKVWNLPNTKVWVARETDIPVPTHLLTRWPEIRDDLLIELKEIDLEMLAEQAKKKSRRKQHEKRRRIVPELRMSGNQEHIFSKSVVISPCVWILCGSKSCRNKVRRMTGKLCLPIDFVSQPIEVHDGAPDFYAGHLSIPLTQLEFNAQSNQGLEHQGGTILYHVESPPRNVKQTSACGLICCATLTRGGKVVEQRFSRVGGLLTSKIGNYHQSIPPIAMTTAHGLYDLFSLQGISRKSGTVSMETESMQIDDETDDGEYTSSSDSASDSDSDFDSRMHQGKEKAKKQEVHRLLGERDPALVESWTPLQDVVGVKLFETCLPAKQEQSCTLKPSDYALLRLQTSAVLRNISLSWPMTEVTDFMPNQELISGPVTLLFGQDDMSKAFLLSGTVKMPLLPGFKTLELRRIQLSSTMAAGTSGTWVTRGSSFCGMIVAAYPGQPLALLMTAEDILEDIKVSFPIAPNPPATSRDASPGRSQSILGKDTEMHREQDSSTESPKTSFKNKIEMKKPIAPPAATGSQSTKSGKCSKQSPNQGEKKKKKKNDTQSFKKSNEGGHQNGRVKSHKKENSHVSLKAERGKASVRREVWYC</sequence>
<feature type="region of interest" description="Disordered" evidence="1">
    <location>
        <begin position="546"/>
        <end position="673"/>
    </location>
</feature>
<feature type="region of interest" description="Disordered" evidence="1">
    <location>
        <begin position="63"/>
        <end position="84"/>
    </location>
</feature>
<name>A0A166VKB2_9PEZI</name>
<evidence type="ECO:0000256" key="1">
    <source>
        <dbReference type="SAM" id="MobiDB-lite"/>
    </source>
</evidence>